<organism evidence="1 2">
    <name type="scientific">Phytophthora oleae</name>
    <dbReference type="NCBI Taxonomy" id="2107226"/>
    <lineage>
        <taxon>Eukaryota</taxon>
        <taxon>Sar</taxon>
        <taxon>Stramenopiles</taxon>
        <taxon>Oomycota</taxon>
        <taxon>Peronosporomycetes</taxon>
        <taxon>Peronosporales</taxon>
        <taxon>Peronosporaceae</taxon>
        <taxon>Phytophthora</taxon>
    </lineage>
</organism>
<proteinExistence type="predicted"/>
<sequence>MSSTAAEPPTSAKRSRYGFVVDLIKASGRVLAQILFSSDTSLGQRSKDRLDVVSFGTGECCGCTGATGGGWLDMGIHCLLCER</sequence>
<accession>A0ABD3F5D8</accession>
<dbReference type="EMBL" id="JBIMZQ010000035">
    <property type="protein sequence ID" value="KAL3661692.1"/>
    <property type="molecule type" value="Genomic_DNA"/>
</dbReference>
<comment type="caution">
    <text evidence="1">The sequence shown here is derived from an EMBL/GenBank/DDBJ whole genome shotgun (WGS) entry which is preliminary data.</text>
</comment>
<evidence type="ECO:0000313" key="1">
    <source>
        <dbReference type="EMBL" id="KAL3661692.1"/>
    </source>
</evidence>
<name>A0ABD3F5D8_9STRA</name>
<dbReference type="AlphaFoldDB" id="A0ABD3F5D8"/>
<dbReference type="Proteomes" id="UP001632037">
    <property type="component" value="Unassembled WGS sequence"/>
</dbReference>
<gene>
    <name evidence="1" type="ORF">V7S43_013451</name>
</gene>
<reference evidence="1 2" key="1">
    <citation type="submission" date="2024-09" db="EMBL/GenBank/DDBJ databases">
        <title>Genome sequencing and assembly of Phytophthora oleae, isolate VK10A, causative agent of rot of olive drupes.</title>
        <authorList>
            <person name="Conti Taguali S."/>
            <person name="Riolo M."/>
            <person name="La Spada F."/>
            <person name="Cacciola S.O."/>
            <person name="Dionisio G."/>
        </authorList>
    </citation>
    <scope>NUCLEOTIDE SEQUENCE [LARGE SCALE GENOMIC DNA]</scope>
    <source>
        <strain evidence="1 2">VK10A</strain>
    </source>
</reference>
<evidence type="ECO:0000313" key="2">
    <source>
        <dbReference type="Proteomes" id="UP001632037"/>
    </source>
</evidence>
<keyword evidence="2" id="KW-1185">Reference proteome</keyword>
<protein>
    <submittedName>
        <fullName evidence="1">Uncharacterized protein</fullName>
    </submittedName>
</protein>